<comment type="caution">
    <text evidence="2">The sequence shown here is derived from an EMBL/GenBank/DDBJ whole genome shotgun (WGS) entry which is preliminary data.</text>
</comment>
<gene>
    <name evidence="2" type="ORF">Bca52824_074291</name>
</gene>
<keyword evidence="3" id="KW-1185">Reference proteome</keyword>
<feature type="region of interest" description="Disordered" evidence="1">
    <location>
        <begin position="211"/>
        <end position="241"/>
    </location>
</feature>
<accession>A0A8X7PQM8</accession>
<organism evidence="2 3">
    <name type="scientific">Brassica carinata</name>
    <name type="common">Ethiopian mustard</name>
    <name type="synonym">Abyssinian cabbage</name>
    <dbReference type="NCBI Taxonomy" id="52824"/>
    <lineage>
        <taxon>Eukaryota</taxon>
        <taxon>Viridiplantae</taxon>
        <taxon>Streptophyta</taxon>
        <taxon>Embryophyta</taxon>
        <taxon>Tracheophyta</taxon>
        <taxon>Spermatophyta</taxon>
        <taxon>Magnoliopsida</taxon>
        <taxon>eudicotyledons</taxon>
        <taxon>Gunneridae</taxon>
        <taxon>Pentapetalae</taxon>
        <taxon>rosids</taxon>
        <taxon>malvids</taxon>
        <taxon>Brassicales</taxon>
        <taxon>Brassicaceae</taxon>
        <taxon>Brassiceae</taxon>
        <taxon>Brassica</taxon>
    </lineage>
</organism>
<evidence type="ECO:0000256" key="1">
    <source>
        <dbReference type="SAM" id="MobiDB-lite"/>
    </source>
</evidence>
<sequence>MLVSSAADLILESRRGWVKVRWGKANVIHGFVLSDEFSIGSMMLSKARTKCGREELVSMEALRLSELLAFGGVSPATSRDGEGQVDAEVTRAALMGRYPYTCRASLSRGPSDVVRFCLLGRRPVNMPISKIVFASWPLIAQFNQYLRTKRRVTYLIGNVELFIRVKCMIILETRTTKLGQESRKEEEEDQEIGANKVFKKVREKSKIRNSLTKHGHSHYHDHDHEEEYDEKEPEWHSEPEEIVPPGTKVFQSVSSDYTKSIELEPLRDDEMMDTSDLMIRCLLHLSPILWSVTFDPGRFNLFTYSFIGNQEAHIQVFKFESSLSYLMFCFIDVIGCLLISFMDVWKKSTNPVGALKSSKRSKGKTTKHL</sequence>
<name>A0A8X7PQM8_BRACI</name>
<evidence type="ECO:0000313" key="3">
    <source>
        <dbReference type="Proteomes" id="UP000886595"/>
    </source>
</evidence>
<protein>
    <submittedName>
        <fullName evidence="2">Uncharacterized protein</fullName>
    </submittedName>
</protein>
<dbReference type="Proteomes" id="UP000886595">
    <property type="component" value="Unassembled WGS sequence"/>
</dbReference>
<dbReference type="OrthoDB" id="10611935at2759"/>
<dbReference type="AlphaFoldDB" id="A0A8X7PQM8"/>
<dbReference type="EMBL" id="JAAMPC010000015">
    <property type="protein sequence ID" value="KAG2254997.1"/>
    <property type="molecule type" value="Genomic_DNA"/>
</dbReference>
<proteinExistence type="predicted"/>
<evidence type="ECO:0000313" key="2">
    <source>
        <dbReference type="EMBL" id="KAG2254997.1"/>
    </source>
</evidence>
<reference evidence="2 3" key="1">
    <citation type="submission" date="2020-02" db="EMBL/GenBank/DDBJ databases">
        <authorList>
            <person name="Ma Q."/>
            <person name="Huang Y."/>
            <person name="Song X."/>
            <person name="Pei D."/>
        </authorList>
    </citation>
    <scope>NUCLEOTIDE SEQUENCE [LARGE SCALE GENOMIC DNA]</scope>
    <source>
        <strain evidence="2">Sxm20200214</strain>
        <tissue evidence="2">Leaf</tissue>
    </source>
</reference>